<dbReference type="InParanoid" id="A0A165LMU2"/>
<sequence length="465" mass="52255">MSGRQPSALVSTGLAAATVVFNIAGAATDAVPIAKQILDSAAHISAFAERIHKKREAMYTLIRKVEVYSTQIDILVAGRVLDARLQQRLTRLLSVFVKIEALVEEKLTWKNYSVKAWQKFIAKPNRAEELAAELDHVMTLFNFLNGIQLSLVIDDTAHTVADDAGYDGQAWISKFRRLRDCDVEKLDVIHKRETNTGVIVWSSARVDSQLMVVRHVESLTAVESDDVAVSRLRQQSLPAFYFEYLKNIEKVSGSNRHIVQLYGRHVRGPEAVFRSGTINFDCHLHCLRDEEGKGEGEEVAVKRLGLDASFHLSNAHGLTWVGGKAIVDEHGEPYIGLFDDIVRADSGELPRDLPIIYWDIFPWFNSRSTEETGVVEQVHDTLLQATISQQLGNGNSTDRVQRVWDIIRQAQLHVVHMTSTFPIISGNLPLAQELIMRARLFFETHVNKGDPYLEALISFNRTHAK</sequence>
<dbReference type="Proteomes" id="UP000077266">
    <property type="component" value="Unassembled WGS sequence"/>
</dbReference>
<gene>
    <name evidence="1" type="ORF">EXIGLDRAFT_702161</name>
</gene>
<accession>A0A165LMU2</accession>
<protein>
    <submittedName>
        <fullName evidence="1">Uncharacterized protein</fullName>
    </submittedName>
</protein>
<dbReference type="AlphaFoldDB" id="A0A165LMU2"/>
<reference evidence="1 2" key="1">
    <citation type="journal article" date="2016" name="Mol. Biol. Evol.">
        <title>Comparative Genomics of Early-Diverging Mushroom-Forming Fungi Provides Insights into the Origins of Lignocellulose Decay Capabilities.</title>
        <authorList>
            <person name="Nagy L.G."/>
            <person name="Riley R."/>
            <person name="Tritt A."/>
            <person name="Adam C."/>
            <person name="Daum C."/>
            <person name="Floudas D."/>
            <person name="Sun H."/>
            <person name="Yadav J.S."/>
            <person name="Pangilinan J."/>
            <person name="Larsson K.H."/>
            <person name="Matsuura K."/>
            <person name="Barry K."/>
            <person name="Labutti K."/>
            <person name="Kuo R."/>
            <person name="Ohm R.A."/>
            <person name="Bhattacharya S.S."/>
            <person name="Shirouzu T."/>
            <person name="Yoshinaga Y."/>
            <person name="Martin F.M."/>
            <person name="Grigoriev I.V."/>
            <person name="Hibbett D.S."/>
        </authorList>
    </citation>
    <scope>NUCLEOTIDE SEQUENCE [LARGE SCALE GENOMIC DNA]</scope>
    <source>
        <strain evidence="1 2">HHB12029</strain>
    </source>
</reference>
<organism evidence="1 2">
    <name type="scientific">Exidia glandulosa HHB12029</name>
    <dbReference type="NCBI Taxonomy" id="1314781"/>
    <lineage>
        <taxon>Eukaryota</taxon>
        <taxon>Fungi</taxon>
        <taxon>Dikarya</taxon>
        <taxon>Basidiomycota</taxon>
        <taxon>Agaricomycotina</taxon>
        <taxon>Agaricomycetes</taxon>
        <taxon>Auriculariales</taxon>
        <taxon>Exidiaceae</taxon>
        <taxon>Exidia</taxon>
    </lineage>
</organism>
<proteinExistence type="predicted"/>
<evidence type="ECO:0000313" key="2">
    <source>
        <dbReference type="Proteomes" id="UP000077266"/>
    </source>
</evidence>
<evidence type="ECO:0000313" key="1">
    <source>
        <dbReference type="EMBL" id="KZV98074.1"/>
    </source>
</evidence>
<name>A0A165LMU2_EXIGL</name>
<dbReference type="EMBL" id="KV425923">
    <property type="protein sequence ID" value="KZV98074.1"/>
    <property type="molecule type" value="Genomic_DNA"/>
</dbReference>
<keyword evidence="2" id="KW-1185">Reference proteome</keyword>